<feature type="compositionally biased region" description="Low complexity" evidence="1">
    <location>
        <begin position="92"/>
        <end position="101"/>
    </location>
</feature>
<protein>
    <submittedName>
        <fullName evidence="2">Uncharacterized protein</fullName>
    </submittedName>
</protein>
<proteinExistence type="predicted"/>
<name>A0A0C2W4C5_SERVB</name>
<dbReference type="EMBL" id="KN824386">
    <property type="protein sequence ID" value="KIM21323.1"/>
    <property type="molecule type" value="Genomic_DNA"/>
</dbReference>
<reference evidence="3" key="2">
    <citation type="submission" date="2015-01" db="EMBL/GenBank/DDBJ databases">
        <title>Evolutionary Origins and Diversification of the Mycorrhizal Mutualists.</title>
        <authorList>
            <consortium name="DOE Joint Genome Institute"/>
            <consortium name="Mycorrhizal Genomics Consortium"/>
            <person name="Kohler A."/>
            <person name="Kuo A."/>
            <person name="Nagy L.G."/>
            <person name="Floudas D."/>
            <person name="Copeland A."/>
            <person name="Barry K.W."/>
            <person name="Cichocki N."/>
            <person name="Veneault-Fourrey C."/>
            <person name="LaButti K."/>
            <person name="Lindquist E.A."/>
            <person name="Lipzen A."/>
            <person name="Lundell T."/>
            <person name="Morin E."/>
            <person name="Murat C."/>
            <person name="Riley R."/>
            <person name="Ohm R."/>
            <person name="Sun H."/>
            <person name="Tunlid A."/>
            <person name="Henrissat B."/>
            <person name="Grigoriev I.V."/>
            <person name="Hibbett D.S."/>
            <person name="Martin F."/>
        </authorList>
    </citation>
    <scope>NUCLEOTIDE SEQUENCE [LARGE SCALE GENOMIC DNA]</scope>
    <source>
        <strain evidence="3">MAFF 305830</strain>
    </source>
</reference>
<dbReference type="OrthoDB" id="3267892at2759"/>
<feature type="compositionally biased region" description="Low complexity" evidence="1">
    <location>
        <begin position="117"/>
        <end position="128"/>
    </location>
</feature>
<dbReference type="HOGENOM" id="CLU_790265_0_0_1"/>
<gene>
    <name evidence="2" type="ORF">M408DRAFT_333522</name>
</gene>
<organism evidence="2 3">
    <name type="scientific">Serendipita vermifera MAFF 305830</name>
    <dbReference type="NCBI Taxonomy" id="933852"/>
    <lineage>
        <taxon>Eukaryota</taxon>
        <taxon>Fungi</taxon>
        <taxon>Dikarya</taxon>
        <taxon>Basidiomycota</taxon>
        <taxon>Agaricomycotina</taxon>
        <taxon>Agaricomycetes</taxon>
        <taxon>Sebacinales</taxon>
        <taxon>Serendipitaceae</taxon>
        <taxon>Serendipita</taxon>
    </lineage>
</organism>
<dbReference type="Proteomes" id="UP000054097">
    <property type="component" value="Unassembled WGS sequence"/>
</dbReference>
<feature type="compositionally biased region" description="Polar residues" evidence="1">
    <location>
        <begin position="307"/>
        <end position="324"/>
    </location>
</feature>
<feature type="region of interest" description="Disordered" evidence="1">
    <location>
        <begin position="83"/>
        <end position="259"/>
    </location>
</feature>
<keyword evidence="3" id="KW-1185">Reference proteome</keyword>
<evidence type="ECO:0000313" key="2">
    <source>
        <dbReference type="EMBL" id="KIM21323.1"/>
    </source>
</evidence>
<feature type="compositionally biased region" description="Low complexity" evidence="1">
    <location>
        <begin position="186"/>
        <end position="200"/>
    </location>
</feature>
<evidence type="ECO:0000313" key="3">
    <source>
        <dbReference type="Proteomes" id="UP000054097"/>
    </source>
</evidence>
<evidence type="ECO:0000256" key="1">
    <source>
        <dbReference type="SAM" id="MobiDB-lite"/>
    </source>
</evidence>
<sequence length="351" mass="37428">MAGYFDPPPRRNEPLPVIPGAHALLARTAAPAISEEELERMERELRKRRRAKAAAKRITVDLIDAHDAHDNADIAARVIVAENPGKNGTGRGRSTNRSSTRSRSDSPLTTDFKLVSEESTPPLTPLSSRSDFSVRLHLEDGKPMDTKSKVKAKPDKRSSKTGFPTILDTPPDIVRSVAELRNGADTGSVSGSGSKTSTAGGDRRSSSGAKMANPRKRKFSEIERPNQRSRTQMPVASTDSNPKSKPKTRPGWKGWVEVEGSPEPMTKLINLDAPLVPLEKRTRSGKVVPPEKLIVGTRAPRGRPSVPRSSTGADGSSIPPTESTDGGDVPLGAISGNATPLPADGNAAAEV</sequence>
<feature type="compositionally biased region" description="Polar residues" evidence="1">
    <location>
        <begin position="228"/>
        <end position="243"/>
    </location>
</feature>
<feature type="region of interest" description="Disordered" evidence="1">
    <location>
        <begin position="282"/>
        <end position="351"/>
    </location>
</feature>
<feature type="compositionally biased region" description="Basic and acidic residues" evidence="1">
    <location>
        <begin position="132"/>
        <end position="158"/>
    </location>
</feature>
<accession>A0A0C2W4C5</accession>
<dbReference type="AlphaFoldDB" id="A0A0C2W4C5"/>
<reference evidence="2 3" key="1">
    <citation type="submission" date="2014-04" db="EMBL/GenBank/DDBJ databases">
        <authorList>
            <consortium name="DOE Joint Genome Institute"/>
            <person name="Kuo A."/>
            <person name="Zuccaro A."/>
            <person name="Kohler A."/>
            <person name="Nagy L.G."/>
            <person name="Floudas D."/>
            <person name="Copeland A."/>
            <person name="Barry K.W."/>
            <person name="Cichocki N."/>
            <person name="Veneault-Fourrey C."/>
            <person name="LaButti K."/>
            <person name="Lindquist E.A."/>
            <person name="Lipzen A."/>
            <person name="Lundell T."/>
            <person name="Morin E."/>
            <person name="Murat C."/>
            <person name="Sun H."/>
            <person name="Tunlid A."/>
            <person name="Henrissat B."/>
            <person name="Grigoriev I.V."/>
            <person name="Hibbett D.S."/>
            <person name="Martin F."/>
            <person name="Nordberg H.P."/>
            <person name="Cantor M.N."/>
            <person name="Hua S.X."/>
        </authorList>
    </citation>
    <scope>NUCLEOTIDE SEQUENCE [LARGE SCALE GENOMIC DNA]</scope>
    <source>
        <strain evidence="2 3">MAFF 305830</strain>
    </source>
</reference>